<evidence type="ECO:0000259" key="4">
    <source>
        <dbReference type="PROSITE" id="PS50191"/>
    </source>
</evidence>
<dbReference type="CDD" id="cd00170">
    <property type="entry name" value="SEC14"/>
    <property type="match status" value="1"/>
</dbReference>
<reference evidence="5 6" key="1">
    <citation type="submission" date="2020-09" db="EMBL/GenBank/DDBJ databases">
        <title>De no assembly of potato wild relative species, Solanum commersonii.</title>
        <authorList>
            <person name="Cho K."/>
        </authorList>
    </citation>
    <scope>NUCLEOTIDE SEQUENCE [LARGE SCALE GENOMIC DNA]</scope>
    <source>
        <strain evidence="5">LZ3.2</strain>
        <tissue evidence="5">Leaf</tissue>
    </source>
</reference>
<evidence type="ECO:0000313" key="6">
    <source>
        <dbReference type="Proteomes" id="UP000824120"/>
    </source>
</evidence>
<comment type="subcellular location">
    <subcellularLocation>
        <location evidence="1">Membrane</location>
    </subcellularLocation>
</comment>
<dbReference type="InterPro" id="IPR056794">
    <property type="entry name" value="PATL1-6_C_GOLD"/>
</dbReference>
<dbReference type="Pfam" id="PF00650">
    <property type="entry name" value="CRAL_TRIO"/>
    <property type="match status" value="1"/>
</dbReference>
<dbReference type="SMART" id="SM00516">
    <property type="entry name" value="SEC14"/>
    <property type="match status" value="1"/>
</dbReference>
<keyword evidence="2" id="KW-0813">Transport</keyword>
<dbReference type="EMBL" id="JACXVP010000011">
    <property type="protein sequence ID" value="KAG5576014.1"/>
    <property type="molecule type" value="Genomic_DNA"/>
</dbReference>
<dbReference type="AlphaFoldDB" id="A0A9J5WM94"/>
<evidence type="ECO:0000256" key="3">
    <source>
        <dbReference type="ARBA" id="ARBA00023136"/>
    </source>
</evidence>
<dbReference type="GO" id="GO:0008289">
    <property type="term" value="F:lipid binding"/>
    <property type="evidence" value="ECO:0007669"/>
    <property type="project" value="InterPro"/>
</dbReference>
<dbReference type="InterPro" id="IPR036273">
    <property type="entry name" value="CRAL/TRIO_N_dom_sf"/>
</dbReference>
<dbReference type="InterPro" id="IPR036865">
    <property type="entry name" value="CRAL-TRIO_dom_sf"/>
</dbReference>
<organism evidence="5 6">
    <name type="scientific">Solanum commersonii</name>
    <name type="common">Commerson's wild potato</name>
    <name type="synonym">Commerson's nightshade</name>
    <dbReference type="NCBI Taxonomy" id="4109"/>
    <lineage>
        <taxon>Eukaryota</taxon>
        <taxon>Viridiplantae</taxon>
        <taxon>Streptophyta</taxon>
        <taxon>Embryophyta</taxon>
        <taxon>Tracheophyta</taxon>
        <taxon>Spermatophyta</taxon>
        <taxon>Magnoliopsida</taxon>
        <taxon>eudicotyledons</taxon>
        <taxon>Gunneridae</taxon>
        <taxon>Pentapetalae</taxon>
        <taxon>asterids</taxon>
        <taxon>lamiids</taxon>
        <taxon>Solanales</taxon>
        <taxon>Solanaceae</taxon>
        <taxon>Solanoideae</taxon>
        <taxon>Solaneae</taxon>
        <taxon>Solanum</taxon>
    </lineage>
</organism>
<dbReference type="SUPFAM" id="SSF46938">
    <property type="entry name" value="CRAL/TRIO N-terminal domain"/>
    <property type="match status" value="1"/>
</dbReference>
<dbReference type="Pfam" id="PF25099">
    <property type="entry name" value="GOLD_PATL1_C"/>
    <property type="match status" value="1"/>
</dbReference>
<evidence type="ECO:0000313" key="5">
    <source>
        <dbReference type="EMBL" id="KAG5576014.1"/>
    </source>
</evidence>
<dbReference type="PANTHER" id="PTHR45932">
    <property type="entry name" value="PATELLIN-1"/>
    <property type="match status" value="1"/>
</dbReference>
<feature type="domain" description="CRAL-TRIO" evidence="4">
    <location>
        <begin position="136"/>
        <end position="237"/>
    </location>
</feature>
<dbReference type="SUPFAM" id="SSF52087">
    <property type="entry name" value="CRAL/TRIO domain"/>
    <property type="match status" value="1"/>
</dbReference>
<keyword evidence="3" id="KW-0472">Membrane</keyword>
<dbReference type="GO" id="GO:0016020">
    <property type="term" value="C:membrane"/>
    <property type="evidence" value="ECO:0007669"/>
    <property type="project" value="UniProtKB-SubCell"/>
</dbReference>
<keyword evidence="6" id="KW-1185">Reference proteome</keyword>
<dbReference type="Pfam" id="PF03765">
    <property type="entry name" value="CRAL_TRIO_N"/>
    <property type="match status" value="1"/>
</dbReference>
<dbReference type="Gene3D" id="3.40.525.10">
    <property type="entry name" value="CRAL-TRIO lipid binding domain"/>
    <property type="match status" value="2"/>
</dbReference>
<sequence length="360" mass="41659">METFSQDSLAALLMAPNETLPLQPQAPPSQIVNDKISQYATEKLKYPLKLDLENTFLDTLLSPVEEMRRMLSRSLQEKVTIWGIPLLKDNRTDVVLLKFLKARDFQVDEAFDILRKTIVWRKEFNVDKLVMMSENDVENVMLIHAKDKEGRCEFNELRIATTQTFQDNYPQLVTKQVFINIPGRYMGFHKMISPFLRKRTKEKFAFASASESAETLLNNISPEHLPVQFGGLSNNNFDEDNKEFTNKDPATLITLKSRCKQAIEILVNHNERCLIRWELRVVGWEVKYCAEYVPRDECAYSIIVQKARKIFPSDEQVISSCFYTGCDCEGKMVLPIDNPTSNNKKVIYRSKVTLCHDNVR</sequence>
<dbReference type="Proteomes" id="UP000824120">
    <property type="component" value="Chromosome 11"/>
</dbReference>
<gene>
    <name evidence="5" type="ORF">H5410_056148</name>
</gene>
<dbReference type="InterPro" id="IPR044834">
    <property type="entry name" value="PATL"/>
</dbReference>
<evidence type="ECO:0000256" key="1">
    <source>
        <dbReference type="ARBA" id="ARBA00004370"/>
    </source>
</evidence>
<dbReference type="OrthoDB" id="1434354at2759"/>
<protein>
    <recommendedName>
        <fullName evidence="4">CRAL-TRIO domain-containing protein</fullName>
    </recommendedName>
</protein>
<dbReference type="SMART" id="SM01100">
    <property type="entry name" value="CRAL_TRIO_N"/>
    <property type="match status" value="1"/>
</dbReference>
<dbReference type="InterPro" id="IPR001251">
    <property type="entry name" value="CRAL-TRIO_dom"/>
</dbReference>
<evidence type="ECO:0000256" key="2">
    <source>
        <dbReference type="ARBA" id="ARBA00022448"/>
    </source>
</evidence>
<proteinExistence type="predicted"/>
<comment type="caution">
    <text evidence="5">The sequence shown here is derived from an EMBL/GenBank/DDBJ whole genome shotgun (WGS) entry which is preliminary data.</text>
</comment>
<name>A0A9J5WM94_SOLCO</name>
<dbReference type="PROSITE" id="PS50191">
    <property type="entry name" value="CRAL_TRIO"/>
    <property type="match status" value="1"/>
</dbReference>
<accession>A0A9J5WM94</accession>
<dbReference type="InterPro" id="IPR011074">
    <property type="entry name" value="CRAL/TRIO_N_dom"/>
</dbReference>
<dbReference type="PANTHER" id="PTHR45932:SF6">
    <property type="entry name" value="PATELLIN-3"/>
    <property type="match status" value="1"/>
</dbReference>